<organism evidence="1 2">
    <name type="scientific">Tautonia plasticadhaerens</name>
    <dbReference type="NCBI Taxonomy" id="2527974"/>
    <lineage>
        <taxon>Bacteria</taxon>
        <taxon>Pseudomonadati</taxon>
        <taxon>Planctomycetota</taxon>
        <taxon>Planctomycetia</taxon>
        <taxon>Isosphaerales</taxon>
        <taxon>Isosphaeraceae</taxon>
        <taxon>Tautonia</taxon>
    </lineage>
</organism>
<dbReference type="RefSeq" id="WP_145272536.1">
    <property type="nucleotide sequence ID" value="NZ_CP036426.1"/>
</dbReference>
<evidence type="ECO:0000313" key="1">
    <source>
        <dbReference type="EMBL" id="QDV36344.1"/>
    </source>
</evidence>
<dbReference type="Proteomes" id="UP000317835">
    <property type="component" value="Chromosome"/>
</dbReference>
<reference evidence="1 2" key="1">
    <citation type="submission" date="2019-02" db="EMBL/GenBank/DDBJ databases">
        <title>Deep-cultivation of Planctomycetes and their phenomic and genomic characterization uncovers novel biology.</title>
        <authorList>
            <person name="Wiegand S."/>
            <person name="Jogler M."/>
            <person name="Boedeker C."/>
            <person name="Pinto D."/>
            <person name="Vollmers J."/>
            <person name="Rivas-Marin E."/>
            <person name="Kohn T."/>
            <person name="Peeters S.H."/>
            <person name="Heuer A."/>
            <person name="Rast P."/>
            <person name="Oberbeckmann S."/>
            <person name="Bunk B."/>
            <person name="Jeske O."/>
            <person name="Meyerdierks A."/>
            <person name="Storesund J.E."/>
            <person name="Kallscheuer N."/>
            <person name="Luecker S."/>
            <person name="Lage O.M."/>
            <person name="Pohl T."/>
            <person name="Merkel B.J."/>
            <person name="Hornburger P."/>
            <person name="Mueller R.-W."/>
            <person name="Bruemmer F."/>
            <person name="Labrenz M."/>
            <person name="Spormann A.M."/>
            <person name="Op den Camp H."/>
            <person name="Overmann J."/>
            <person name="Amann R."/>
            <person name="Jetten M.S.M."/>
            <person name="Mascher T."/>
            <person name="Medema M.H."/>
            <person name="Devos D.P."/>
            <person name="Kaster A.-K."/>
            <person name="Ovreas L."/>
            <person name="Rohde M."/>
            <person name="Galperin M.Y."/>
            <person name="Jogler C."/>
        </authorList>
    </citation>
    <scope>NUCLEOTIDE SEQUENCE [LARGE SCALE GENOMIC DNA]</scope>
    <source>
        <strain evidence="1 2">ElP</strain>
    </source>
</reference>
<proteinExistence type="predicted"/>
<dbReference type="KEGG" id="tpla:ElP_42640"/>
<dbReference type="OrthoDB" id="7573292at2"/>
<keyword evidence="2" id="KW-1185">Reference proteome</keyword>
<sequence length="72" mass="8341">MRAPTYPKCSQAMKEGFILDHTRNGRLPSEWVEGPPQHSFWTGLRLRGKERHKVATFRCPKCGYLESYAMEA</sequence>
<dbReference type="AlphaFoldDB" id="A0A518H677"/>
<dbReference type="EMBL" id="CP036426">
    <property type="protein sequence ID" value="QDV36344.1"/>
    <property type="molecule type" value="Genomic_DNA"/>
</dbReference>
<gene>
    <name evidence="1" type="ORF">ElP_42640</name>
</gene>
<protein>
    <submittedName>
        <fullName evidence="1">Uncharacterized protein</fullName>
    </submittedName>
</protein>
<evidence type="ECO:0000313" key="2">
    <source>
        <dbReference type="Proteomes" id="UP000317835"/>
    </source>
</evidence>
<accession>A0A518H677</accession>
<name>A0A518H677_9BACT</name>